<dbReference type="Proteomes" id="UP000292580">
    <property type="component" value="Unassembled WGS sequence"/>
</dbReference>
<keyword evidence="3" id="KW-1185">Reference proteome</keyword>
<evidence type="ECO:0000259" key="1">
    <source>
        <dbReference type="Pfam" id="PF25275"/>
    </source>
</evidence>
<accession>A0A483CPV2</accession>
<dbReference type="AlphaFoldDB" id="A0A483CPV2"/>
<evidence type="ECO:0000313" key="3">
    <source>
        <dbReference type="Proteomes" id="UP000292580"/>
    </source>
</evidence>
<gene>
    <name evidence="2" type="ORF">CUJ86_00005</name>
</gene>
<organism evidence="2 3">
    <name type="scientific">Methanofollis fontis</name>
    <dbReference type="NCBI Taxonomy" id="2052832"/>
    <lineage>
        <taxon>Archaea</taxon>
        <taxon>Methanobacteriati</taxon>
        <taxon>Methanobacteriota</taxon>
        <taxon>Stenosarchaea group</taxon>
        <taxon>Methanomicrobia</taxon>
        <taxon>Methanomicrobiales</taxon>
        <taxon>Methanomicrobiaceae</taxon>
        <taxon>Methanofollis</taxon>
    </lineage>
</organism>
<dbReference type="InterPro" id="IPR033803">
    <property type="entry name" value="CBD-like_Golvesin-Xly"/>
</dbReference>
<feature type="domain" description="Golvesin/Xly CBD-like" evidence="1">
    <location>
        <begin position="1"/>
        <end position="46"/>
    </location>
</feature>
<proteinExistence type="predicted"/>
<comment type="caution">
    <text evidence="2">The sequence shown here is derived from an EMBL/GenBank/DDBJ whole genome shotgun (WGS) entry which is preliminary data.</text>
</comment>
<evidence type="ECO:0000313" key="2">
    <source>
        <dbReference type="EMBL" id="TAJ45175.1"/>
    </source>
</evidence>
<dbReference type="EMBL" id="PGCL01000001">
    <property type="protein sequence ID" value="TAJ45175.1"/>
    <property type="molecule type" value="Genomic_DNA"/>
</dbReference>
<feature type="non-terminal residue" evidence="2">
    <location>
        <position position="1"/>
    </location>
</feature>
<name>A0A483CPV2_9EURY</name>
<reference evidence="2 3" key="1">
    <citation type="submission" date="2017-11" db="EMBL/GenBank/DDBJ databases">
        <title>Isolation and Characterization of Methanofollis Species from Methane Seep Offshore SW Taiwan.</title>
        <authorList>
            <person name="Teng N.-H."/>
            <person name="Lai M.-C."/>
            <person name="Chen S.-C."/>
        </authorList>
    </citation>
    <scope>NUCLEOTIDE SEQUENCE [LARGE SCALE GENOMIC DNA]</scope>
    <source>
        <strain evidence="2 3">FWC-SCC2</strain>
    </source>
</reference>
<protein>
    <submittedName>
        <fullName evidence="2">XalA</fullName>
    </submittedName>
</protein>
<sequence>VNQRVNGGQFYLLGTYTFYADSGGAIRIRNDATDGYVIADAVMLTRV</sequence>
<dbReference type="Pfam" id="PF25275">
    <property type="entry name" value="Golvesin_C"/>
    <property type="match status" value="1"/>
</dbReference>